<organism evidence="7 8">
    <name type="scientific">Mesomycoplasma conjunctivae (strain ATCC 25834 / NCTC 10147 / HRC/581)</name>
    <name type="common">Mycoplasma conjunctivae</name>
    <dbReference type="NCBI Taxonomy" id="572263"/>
    <lineage>
        <taxon>Bacteria</taxon>
        <taxon>Bacillati</taxon>
        <taxon>Mycoplasmatota</taxon>
        <taxon>Mycoplasmoidales</taxon>
        <taxon>Metamycoplasmataceae</taxon>
        <taxon>Mesomycoplasma</taxon>
    </lineage>
</organism>
<protein>
    <recommendedName>
        <fullName evidence="9">YitT family protein</fullName>
    </recommendedName>
</protein>
<feature type="transmembrane region" description="Helical" evidence="6">
    <location>
        <begin position="108"/>
        <end position="129"/>
    </location>
</feature>
<dbReference type="eggNOG" id="COG1284">
    <property type="taxonomic scope" value="Bacteria"/>
</dbReference>
<dbReference type="EMBL" id="FM864216">
    <property type="protein sequence ID" value="CAT04890.1"/>
    <property type="molecule type" value="Genomic_DNA"/>
</dbReference>
<dbReference type="HOGENOM" id="CLU_043038_2_0_14"/>
<dbReference type="Pfam" id="PF02588">
    <property type="entry name" value="YitT_membrane"/>
    <property type="match status" value="1"/>
</dbReference>
<evidence type="ECO:0000256" key="3">
    <source>
        <dbReference type="ARBA" id="ARBA00022692"/>
    </source>
</evidence>
<sequence length="370" mass="42479">MSHSKKPRKTEQQCLCSIDKKHNKINCLKNKIVNKANNEIFNFDQKPVTIKNVWFVKPISIFMMLVSSFLFSLGIIFFLGLANTFPTGMSAIPKLIIIIVKNQTGVDISWAFSLIFLVMNIPFIVWIWVKSSNKQFVIITVCWMLFQIMWNQLFSLDSPFKRFLLDNILISKPVEDNSWQIIYYTSIGAVLAGLGIGIAWKFGGSGGGTDFITYYISSKKRKALGRITFFISISLGILSLIIFYFISYNSANTIQLFGIKTFSLFLYSAISSKIIDKIYPKFGKVLLTIYTSKPEEVVAHFKSIKYWHSYNIWEGQSGYTSLKQSKIETIIFIIEKKTILKEIGKIDKQFWYSTSKIIDTTNRLDSTKLN</sequence>
<keyword evidence="8" id="KW-1185">Reference proteome</keyword>
<evidence type="ECO:0000313" key="7">
    <source>
        <dbReference type="EMBL" id="CAT04890.1"/>
    </source>
</evidence>
<keyword evidence="4 6" id="KW-1133">Transmembrane helix</keyword>
<keyword evidence="2" id="KW-1003">Cell membrane</keyword>
<feature type="transmembrane region" description="Helical" evidence="6">
    <location>
        <begin position="61"/>
        <end position="82"/>
    </location>
</feature>
<dbReference type="AlphaFoldDB" id="C5J5Z8"/>
<keyword evidence="5 6" id="KW-0472">Membrane</keyword>
<dbReference type="InterPro" id="IPR003740">
    <property type="entry name" value="YitT"/>
</dbReference>
<evidence type="ECO:0000256" key="6">
    <source>
        <dbReference type="SAM" id="Phobius"/>
    </source>
</evidence>
<comment type="subcellular location">
    <subcellularLocation>
        <location evidence="1">Cell membrane</location>
        <topology evidence="1">Multi-pass membrane protein</topology>
    </subcellularLocation>
</comment>
<feature type="transmembrane region" description="Helical" evidence="6">
    <location>
        <begin position="223"/>
        <end position="246"/>
    </location>
</feature>
<evidence type="ECO:0000256" key="2">
    <source>
        <dbReference type="ARBA" id="ARBA00022475"/>
    </source>
</evidence>
<evidence type="ECO:0000256" key="5">
    <source>
        <dbReference type="ARBA" id="ARBA00023136"/>
    </source>
</evidence>
<evidence type="ECO:0000313" key="8">
    <source>
        <dbReference type="Proteomes" id="UP000001491"/>
    </source>
</evidence>
<proteinExistence type="predicted"/>
<feature type="transmembrane region" description="Helical" evidence="6">
    <location>
        <begin position="181"/>
        <end position="202"/>
    </location>
</feature>
<dbReference type="GO" id="GO:0005886">
    <property type="term" value="C:plasma membrane"/>
    <property type="evidence" value="ECO:0007669"/>
    <property type="project" value="UniProtKB-SubCell"/>
</dbReference>
<keyword evidence="3 6" id="KW-0812">Transmembrane</keyword>
<dbReference type="PANTHER" id="PTHR33545">
    <property type="entry name" value="UPF0750 MEMBRANE PROTEIN YITT-RELATED"/>
    <property type="match status" value="1"/>
</dbReference>
<dbReference type="KEGG" id="mco:MCJ_001980"/>
<feature type="transmembrane region" description="Helical" evidence="6">
    <location>
        <begin position="252"/>
        <end position="270"/>
    </location>
</feature>
<evidence type="ECO:0000256" key="4">
    <source>
        <dbReference type="ARBA" id="ARBA00022989"/>
    </source>
</evidence>
<dbReference type="Proteomes" id="UP000001491">
    <property type="component" value="Chromosome"/>
</dbReference>
<dbReference type="InterPro" id="IPR051461">
    <property type="entry name" value="UPF0750_membrane"/>
</dbReference>
<feature type="transmembrane region" description="Helical" evidence="6">
    <location>
        <begin position="136"/>
        <end position="154"/>
    </location>
</feature>
<evidence type="ECO:0000256" key="1">
    <source>
        <dbReference type="ARBA" id="ARBA00004651"/>
    </source>
</evidence>
<name>C5J5Z8_MESCH</name>
<accession>C5J5Z8</accession>
<evidence type="ECO:0008006" key="9">
    <source>
        <dbReference type="Google" id="ProtNLM"/>
    </source>
</evidence>
<gene>
    <name evidence="7" type="ordered locus">MCJ_001980</name>
</gene>
<dbReference type="PANTHER" id="PTHR33545:SF5">
    <property type="entry name" value="UPF0750 MEMBRANE PROTEIN YITT"/>
    <property type="match status" value="1"/>
</dbReference>
<reference evidence="8" key="1">
    <citation type="journal article" date="2009" name="BMC Bioinformatics">
        <title>The Mycoplasma conjunctivae genome sequencing, annotation and analysis.</title>
        <authorList>
            <person name="Calderon-Copete S.P."/>
            <person name="Wigger G."/>
            <person name="Wunderlin C."/>
            <person name="Schmidheini T."/>
            <person name="Frey J."/>
            <person name="Quail M.A."/>
            <person name="Falquet L."/>
        </authorList>
    </citation>
    <scope>NUCLEOTIDE SEQUENCE [LARGE SCALE GENOMIC DNA]</scope>
    <source>
        <strain evidence="8">ATCC 25834 / NCTC 10147 / HRC/581</strain>
    </source>
</reference>